<gene>
    <name evidence="2" type="primary">pgsA_1</name>
    <name evidence="2" type="ORF">ENKNEFLB_00706</name>
</gene>
<protein>
    <submittedName>
        <fullName evidence="2">CDP-diacylglycerol--inositol 3-phosphatidyltransferase</fullName>
        <ecNumber evidence="2">2.7.8.11</ecNumber>
    </submittedName>
</protein>
<keyword evidence="1" id="KW-0472">Membrane</keyword>
<feature type="transmembrane region" description="Helical" evidence="1">
    <location>
        <begin position="203"/>
        <end position="225"/>
    </location>
</feature>
<dbReference type="Proteomes" id="UP000679307">
    <property type="component" value="Chromosome"/>
</dbReference>
<dbReference type="Gene3D" id="1.20.120.1760">
    <property type="match status" value="1"/>
</dbReference>
<proteinExistence type="predicted"/>
<accession>A0ABX8ECY3</accession>
<evidence type="ECO:0000313" key="2">
    <source>
        <dbReference type="EMBL" id="QVT78329.1"/>
    </source>
</evidence>
<dbReference type="InterPro" id="IPR000462">
    <property type="entry name" value="CDP-OH_P_trans"/>
</dbReference>
<dbReference type="GO" id="GO:0003881">
    <property type="term" value="F:CDP-diacylglycerol-inositol 3-phosphatidyltransferase activity"/>
    <property type="evidence" value="ECO:0007669"/>
    <property type="project" value="UniProtKB-EC"/>
</dbReference>
<name>A0ABX8ECY3_9ACTN</name>
<dbReference type="EC" id="2.7.8.11" evidence="2"/>
<feature type="transmembrane region" description="Helical" evidence="1">
    <location>
        <begin position="49"/>
        <end position="67"/>
    </location>
</feature>
<keyword evidence="3" id="KW-1185">Reference proteome</keyword>
<sequence length="233" mass="23666">MSREEAYAHWSRLHGGLDPRTSFWVSGWVRLSHACARPLARRGVRPDTVTVTAVLVTAVAAGLAALGDGWPLPALVVLVGAAVLDGVDGALAAQTGAASRWGSVLDPLADRVADLLALLALVALAGFAGLAVALGVAAGLLTLLLESVRSTAQVAGMTGPGAVTVWERPSRVIVASFGFLACGIAWAARRSGVDLLPAVDQPALATTALVVAVALGAAGLVRLLVAVRRALPR</sequence>
<dbReference type="EMBL" id="CP075371">
    <property type="protein sequence ID" value="QVT78329.1"/>
    <property type="molecule type" value="Genomic_DNA"/>
</dbReference>
<keyword evidence="2" id="KW-0808">Transferase</keyword>
<organism evidence="2 3">
    <name type="scientific">Nocardioides aquaticus</name>
    <dbReference type="NCBI Taxonomy" id="160826"/>
    <lineage>
        <taxon>Bacteria</taxon>
        <taxon>Bacillati</taxon>
        <taxon>Actinomycetota</taxon>
        <taxon>Actinomycetes</taxon>
        <taxon>Propionibacteriales</taxon>
        <taxon>Nocardioidaceae</taxon>
        <taxon>Nocardioides</taxon>
    </lineage>
</organism>
<feature type="transmembrane region" description="Helical" evidence="1">
    <location>
        <begin position="115"/>
        <end position="145"/>
    </location>
</feature>
<dbReference type="RefSeq" id="WP_214057923.1">
    <property type="nucleotide sequence ID" value="NZ_BAAAHS010000033.1"/>
</dbReference>
<keyword evidence="1" id="KW-1133">Transmembrane helix</keyword>
<evidence type="ECO:0000256" key="1">
    <source>
        <dbReference type="SAM" id="Phobius"/>
    </source>
</evidence>
<dbReference type="InterPro" id="IPR043130">
    <property type="entry name" value="CDP-OH_PTrfase_TM_dom"/>
</dbReference>
<feature type="transmembrane region" description="Helical" evidence="1">
    <location>
        <begin position="172"/>
        <end position="188"/>
    </location>
</feature>
<evidence type="ECO:0000313" key="3">
    <source>
        <dbReference type="Proteomes" id="UP000679307"/>
    </source>
</evidence>
<dbReference type="Pfam" id="PF01066">
    <property type="entry name" value="CDP-OH_P_transf"/>
    <property type="match status" value="1"/>
</dbReference>
<keyword evidence="1" id="KW-0812">Transmembrane</keyword>
<reference evidence="2 3" key="1">
    <citation type="submission" date="2021-05" db="EMBL/GenBank/DDBJ databases">
        <title>Complete genome of Nocardioides aquaticus KCTC 9944T isolated from meromictic and hypersaline Ekho Lake, Antarctica.</title>
        <authorList>
            <person name="Hwang K."/>
            <person name="Kim K.M."/>
            <person name="Choe H."/>
        </authorList>
    </citation>
    <scope>NUCLEOTIDE SEQUENCE [LARGE SCALE GENOMIC DNA]</scope>
    <source>
        <strain evidence="2 3">KCTC 9944</strain>
    </source>
</reference>